<evidence type="ECO:0000313" key="2">
    <source>
        <dbReference type="Proteomes" id="UP000828390"/>
    </source>
</evidence>
<dbReference type="AlphaFoldDB" id="A0A9D4D0B2"/>
<organism evidence="1 2">
    <name type="scientific">Dreissena polymorpha</name>
    <name type="common">Zebra mussel</name>
    <name type="synonym">Mytilus polymorpha</name>
    <dbReference type="NCBI Taxonomy" id="45954"/>
    <lineage>
        <taxon>Eukaryota</taxon>
        <taxon>Metazoa</taxon>
        <taxon>Spiralia</taxon>
        <taxon>Lophotrochozoa</taxon>
        <taxon>Mollusca</taxon>
        <taxon>Bivalvia</taxon>
        <taxon>Autobranchia</taxon>
        <taxon>Heteroconchia</taxon>
        <taxon>Euheterodonta</taxon>
        <taxon>Imparidentia</taxon>
        <taxon>Neoheterodontei</taxon>
        <taxon>Myida</taxon>
        <taxon>Dreissenoidea</taxon>
        <taxon>Dreissenidae</taxon>
        <taxon>Dreissena</taxon>
    </lineage>
</organism>
<gene>
    <name evidence="1" type="ORF">DPMN_042382</name>
</gene>
<reference evidence="1" key="1">
    <citation type="journal article" date="2019" name="bioRxiv">
        <title>The Genome of the Zebra Mussel, Dreissena polymorpha: A Resource for Invasive Species Research.</title>
        <authorList>
            <person name="McCartney M.A."/>
            <person name="Auch B."/>
            <person name="Kono T."/>
            <person name="Mallez S."/>
            <person name="Zhang Y."/>
            <person name="Obille A."/>
            <person name="Becker A."/>
            <person name="Abrahante J.E."/>
            <person name="Garbe J."/>
            <person name="Badalamenti J.P."/>
            <person name="Herman A."/>
            <person name="Mangelson H."/>
            <person name="Liachko I."/>
            <person name="Sullivan S."/>
            <person name="Sone E.D."/>
            <person name="Koren S."/>
            <person name="Silverstein K.A.T."/>
            <person name="Beckman K.B."/>
            <person name="Gohl D.M."/>
        </authorList>
    </citation>
    <scope>NUCLEOTIDE SEQUENCE</scope>
    <source>
        <strain evidence="1">Duluth1</strain>
        <tissue evidence="1">Whole animal</tissue>
    </source>
</reference>
<reference evidence="1" key="2">
    <citation type="submission" date="2020-11" db="EMBL/GenBank/DDBJ databases">
        <authorList>
            <person name="McCartney M.A."/>
            <person name="Auch B."/>
            <person name="Kono T."/>
            <person name="Mallez S."/>
            <person name="Becker A."/>
            <person name="Gohl D.M."/>
            <person name="Silverstein K.A.T."/>
            <person name="Koren S."/>
            <person name="Bechman K.B."/>
            <person name="Herman A."/>
            <person name="Abrahante J.E."/>
            <person name="Garbe J."/>
        </authorList>
    </citation>
    <scope>NUCLEOTIDE SEQUENCE</scope>
    <source>
        <strain evidence="1">Duluth1</strain>
        <tissue evidence="1">Whole animal</tissue>
    </source>
</reference>
<keyword evidence="2" id="KW-1185">Reference proteome</keyword>
<accession>A0A9D4D0B2</accession>
<protein>
    <submittedName>
        <fullName evidence="1">Uncharacterized protein</fullName>
    </submittedName>
</protein>
<comment type="caution">
    <text evidence="1">The sequence shown here is derived from an EMBL/GenBank/DDBJ whole genome shotgun (WGS) entry which is preliminary data.</text>
</comment>
<dbReference type="Proteomes" id="UP000828390">
    <property type="component" value="Unassembled WGS sequence"/>
</dbReference>
<evidence type="ECO:0000313" key="1">
    <source>
        <dbReference type="EMBL" id="KAH3735824.1"/>
    </source>
</evidence>
<dbReference type="EMBL" id="JAIWYP010000011">
    <property type="protein sequence ID" value="KAH3735824.1"/>
    <property type="molecule type" value="Genomic_DNA"/>
</dbReference>
<sequence>MVMGNRDESSQLVLESNERCWDSSRIGTPKASVTQPLQIYEISVQELSEDSALDYSRA</sequence>
<proteinExistence type="predicted"/>
<name>A0A9D4D0B2_DREPO</name>